<evidence type="ECO:0000313" key="1">
    <source>
        <dbReference type="EMBL" id="QDT66848.1"/>
    </source>
</evidence>
<dbReference type="EMBL" id="CP036316">
    <property type="protein sequence ID" value="QDT66848.1"/>
    <property type="molecule type" value="Genomic_DNA"/>
</dbReference>
<reference evidence="1 2" key="1">
    <citation type="submission" date="2019-02" db="EMBL/GenBank/DDBJ databases">
        <title>Deep-cultivation of Planctomycetes and their phenomic and genomic characterization uncovers novel biology.</title>
        <authorList>
            <person name="Wiegand S."/>
            <person name="Jogler M."/>
            <person name="Boedeker C."/>
            <person name="Pinto D."/>
            <person name="Vollmers J."/>
            <person name="Rivas-Marin E."/>
            <person name="Kohn T."/>
            <person name="Peeters S.H."/>
            <person name="Heuer A."/>
            <person name="Rast P."/>
            <person name="Oberbeckmann S."/>
            <person name="Bunk B."/>
            <person name="Jeske O."/>
            <person name="Meyerdierks A."/>
            <person name="Storesund J.E."/>
            <person name="Kallscheuer N."/>
            <person name="Luecker S."/>
            <person name="Lage O.M."/>
            <person name="Pohl T."/>
            <person name="Merkel B.J."/>
            <person name="Hornburger P."/>
            <person name="Mueller R.-W."/>
            <person name="Bruemmer F."/>
            <person name="Labrenz M."/>
            <person name="Spormann A.M."/>
            <person name="Op den Camp H."/>
            <person name="Overmann J."/>
            <person name="Amann R."/>
            <person name="Jetten M.S.M."/>
            <person name="Mascher T."/>
            <person name="Medema M.H."/>
            <person name="Devos D.P."/>
            <person name="Kaster A.-K."/>
            <person name="Ovreas L."/>
            <person name="Rohde M."/>
            <person name="Galperin M.Y."/>
            <person name="Jogler C."/>
        </authorList>
    </citation>
    <scope>NUCLEOTIDE SEQUENCE [LARGE SCALE GENOMIC DNA]</scope>
    <source>
        <strain evidence="1 2">V22</strain>
    </source>
</reference>
<evidence type="ECO:0008006" key="3">
    <source>
        <dbReference type="Google" id="ProtNLM"/>
    </source>
</evidence>
<name>A0A517TEP7_9PLAN</name>
<accession>A0A517TEP7</accession>
<dbReference type="KEGG" id="chya:V22_41200"/>
<protein>
    <recommendedName>
        <fullName evidence="3">PcfJ-like protein</fullName>
    </recommendedName>
</protein>
<dbReference type="AlphaFoldDB" id="A0A517TEP7"/>
<dbReference type="Proteomes" id="UP000319976">
    <property type="component" value="Chromosome"/>
</dbReference>
<keyword evidence="2" id="KW-1185">Reference proteome</keyword>
<proteinExistence type="predicted"/>
<dbReference type="Pfam" id="PF14284">
    <property type="entry name" value="PcfJ"/>
    <property type="match status" value="1"/>
</dbReference>
<dbReference type="OrthoDB" id="214484at2"/>
<dbReference type="InterPro" id="IPR025586">
    <property type="entry name" value="PcfJ"/>
</dbReference>
<evidence type="ECO:0000313" key="2">
    <source>
        <dbReference type="Proteomes" id="UP000319976"/>
    </source>
</evidence>
<organism evidence="1 2">
    <name type="scientific">Calycomorphotria hydatis</name>
    <dbReference type="NCBI Taxonomy" id="2528027"/>
    <lineage>
        <taxon>Bacteria</taxon>
        <taxon>Pseudomonadati</taxon>
        <taxon>Planctomycetota</taxon>
        <taxon>Planctomycetia</taxon>
        <taxon>Planctomycetales</taxon>
        <taxon>Planctomycetaceae</taxon>
        <taxon>Calycomorphotria</taxon>
    </lineage>
</organism>
<sequence>MGEVNTSPRQCVIVMASKTRNTKFLLSDERLRRHLTELRFDSVGDYIEWCRANRFATKLIKSFTQLRRERELRSRQLADDRLSRKQRARKNRAWRIAQICKGVKLDEDDDPVLAHLMHLLEHDCHVPNVGTENRRIHRGALRRLLIRIDDTYAKLLDAGESISGLRLNGPNAYIEVLTVLAAYAHFWIRPAEEWVPPSHNSRRQFSSLVRHLFVKYEMPTFLESVWFAPAIEESAKWRRLFLHVARGENVRHFDLPVVYTKRMAHEFMRAPADLSISQAIRWGQVLGLGGDRPLARAILGTRLSYEFEHEEFWLSVIRWFIQNPIVPAEVGGIVDYLHNQRFVIERVRRQPGDEAARPPQPNLSMKGRSPEVLLRQVEQWHAQLAELQHCPMRSWPPCGIPGIEWKDPHVPENKPRYWTIHELLTTRDLVREGQKMHHCVASYDDECFTGDSAIFTMEIDSFAGLEKAVTIEVSLDDREIIQVRGKCNRVMTDEEHVVLTHWAKRTGLKISPYVRSEEYV</sequence>
<gene>
    <name evidence="1" type="ORF">V22_41200</name>
</gene>